<dbReference type="PANTHER" id="PTHR31138:SF1">
    <property type="entry name" value="PDZ DOMAIN-CONTAINING PROTEIN"/>
    <property type="match status" value="1"/>
</dbReference>
<keyword evidence="4" id="KW-1185">Reference proteome</keyword>
<dbReference type="OrthoDB" id="5407957at2759"/>
<evidence type="ECO:0000313" key="3">
    <source>
        <dbReference type="EMBL" id="KAF5393697.1"/>
    </source>
</evidence>
<accession>A0A8H5MH45</accession>
<feature type="domain" description="HAM1-like N-terminal" evidence="2">
    <location>
        <begin position="44"/>
        <end position="431"/>
    </location>
</feature>
<name>A0A8H5MH45_9AGAR</name>
<dbReference type="EMBL" id="JAACJN010000001">
    <property type="protein sequence ID" value="KAF5393697.1"/>
    <property type="molecule type" value="Genomic_DNA"/>
</dbReference>
<reference evidence="3 4" key="1">
    <citation type="journal article" date="2020" name="ISME J.">
        <title>Uncovering the hidden diversity of litter-decomposition mechanisms in mushroom-forming fungi.</title>
        <authorList>
            <person name="Floudas D."/>
            <person name="Bentzer J."/>
            <person name="Ahren D."/>
            <person name="Johansson T."/>
            <person name="Persson P."/>
            <person name="Tunlid A."/>
        </authorList>
    </citation>
    <scope>NUCLEOTIDE SEQUENCE [LARGE SCALE GENOMIC DNA]</scope>
    <source>
        <strain evidence="3 4">CBS 406.79</strain>
    </source>
</reference>
<dbReference type="PANTHER" id="PTHR31138">
    <property type="entry name" value="CHROMOSOME 19, WHOLE GENOME SHOTGUN SEQUENCE"/>
    <property type="match status" value="1"/>
</dbReference>
<gene>
    <name evidence="3" type="ORF">D9757_000364</name>
</gene>
<feature type="region of interest" description="Disordered" evidence="1">
    <location>
        <begin position="1"/>
        <end position="23"/>
    </location>
</feature>
<protein>
    <recommendedName>
        <fullName evidence="2">HAM1-like N-terminal domain-containing protein</fullName>
    </recommendedName>
</protein>
<evidence type="ECO:0000313" key="4">
    <source>
        <dbReference type="Proteomes" id="UP000518752"/>
    </source>
</evidence>
<evidence type="ECO:0000259" key="2">
    <source>
        <dbReference type="Pfam" id="PF19343"/>
    </source>
</evidence>
<dbReference type="Proteomes" id="UP000518752">
    <property type="component" value="Unassembled WGS sequence"/>
</dbReference>
<dbReference type="AlphaFoldDB" id="A0A8H5MH45"/>
<sequence length="1276" mass="139620">MGNPLSCFRRTPANNEESEQLLDPQSTTAIPTAQPIDLKLLSKRLVYIWSALNSGKLPSQNQVNAYIKATLKSDLLLENNVKGDLSSPGRKLLRDLRKLLGLVLVFGQEKNNDDKIQEIIFHTRTLAISAASEELIVFETTEIGSASQIHSTIISDIEKDIPLFISSLHTLFGIFLTSASFRLLFEHLSLILRQQFTSSILHGVQKVEEISEKVQSVADRTAHVADQVHGIAEGAGLSAAGVGEVAQSAEHVVLDASSATDLNAEDKALHQVEVLKARAEDVTQRTLGELRHLKQRQGSTPHSPVDANMMARHQALELDADRAGAEVAQGKQREDAIIESVQKMLLQIHDNPVQLSALRTVFSLSRKWLGYYQAMLSLQPSDLGERFCFPDTPQWEHLRSISGYLKELLERLAGGKSLDPLLHAFEKVVTSKSLSSEAKAHPEASESELVLDLITSFRRIAHKSLGIDGPEPNSEWKQSEYIKSSSFRRDVGVLIEKINTLKEAEESHIYPTTPNGSVEHGPVFAFGSELLALQLEFSSLIKALYADRTSRLLFHSLNALAEDVEQYLPGLFGRIESNSRPFLKGGISTVMTAVLNDIFGFIVPKVIGGALESLFGRSIVDSRTATEPESNDRLAYSEETTSEWSIPLPLPRIELVSSADVFSKSESRWLEGALDPRLMLVRIQDNELEEVRFQEEEGVDAQLSSLTSCFHWCCCSAERDLYADAEAGYVVVPREPAQLDLANLLTPSSISFTQSSETRVDFYSAVSIPVAVDSEPLLVDVTVPGETPHESDNAERSGQSVESQSLLVDFDVSTSVPVQNPVDSEAEEGEEEDQHLLAIVESNSNSSRGRGSMKTAIHTAHRLHLHIDGILSSLPRLPTPMALASPTPIVKSEMTRRLTLENIAYYARYNILSSIFGSWLGVGDEGLLDLEFEFRDTNNLGTATSFVDQDRGAGDGAVLGMDLEFDAGFDAFGTDDADLSEVDLPFKVSNTVFTLPHTLDITPRLRALPHGSFLSSITSMPRKLLLSLLLRPIVLPLAKIVIRRELESMLAQGIENVSETVGRIGVKVVNGARERARKRALKIKAEEDRLFKRGKQGPSRVSAKVSFGDLWDAFVRALEETSEETSAREEERQAVVDTKVKEVGSKGVQVERTAVVGDEVGSTGDAGDSTTATTTTTIAVGVVPQLLPDKADLVSSTLSASNPSKIADEAIEEMQTAAGEVLNGARDGLEHGIENVVQHTQEVTEVVQGVREGLTETREGSGLLESNGWRSTTFDL</sequence>
<organism evidence="3 4">
    <name type="scientific">Collybiopsis confluens</name>
    <dbReference type="NCBI Taxonomy" id="2823264"/>
    <lineage>
        <taxon>Eukaryota</taxon>
        <taxon>Fungi</taxon>
        <taxon>Dikarya</taxon>
        <taxon>Basidiomycota</taxon>
        <taxon>Agaricomycotina</taxon>
        <taxon>Agaricomycetes</taxon>
        <taxon>Agaricomycetidae</taxon>
        <taxon>Agaricales</taxon>
        <taxon>Marasmiineae</taxon>
        <taxon>Omphalotaceae</taxon>
        <taxon>Collybiopsis</taxon>
    </lineage>
</organism>
<comment type="caution">
    <text evidence="3">The sequence shown here is derived from an EMBL/GenBank/DDBJ whole genome shotgun (WGS) entry which is preliminary data.</text>
</comment>
<dbReference type="Pfam" id="PF19343">
    <property type="entry name" value="HAM1_N"/>
    <property type="match status" value="1"/>
</dbReference>
<evidence type="ECO:0000256" key="1">
    <source>
        <dbReference type="SAM" id="MobiDB-lite"/>
    </source>
</evidence>
<dbReference type="InterPro" id="IPR045967">
    <property type="entry name" value="HAM1-like_N"/>
</dbReference>
<proteinExistence type="predicted"/>